<reference evidence="1 2" key="2">
    <citation type="journal article" date="2021" name="Genomics">
        <title>High-quality reference genome for Clonorchis sinensis.</title>
        <authorList>
            <person name="Young N.D."/>
            <person name="Stroehlein A.J."/>
            <person name="Kinkar L."/>
            <person name="Wang T."/>
            <person name="Sohn W.M."/>
            <person name="Chang B.C.H."/>
            <person name="Kaur P."/>
            <person name="Weisz D."/>
            <person name="Dudchenko O."/>
            <person name="Aiden E.L."/>
            <person name="Korhonen P.K."/>
            <person name="Gasser R.B."/>
        </authorList>
    </citation>
    <scope>NUCLEOTIDE SEQUENCE [LARGE SCALE GENOMIC DNA]</scope>
    <source>
        <strain evidence="1">Cs-k2</strain>
    </source>
</reference>
<comment type="caution">
    <text evidence="1">The sequence shown here is derived from an EMBL/GenBank/DDBJ whole genome shotgun (WGS) entry which is preliminary data.</text>
</comment>
<proteinExistence type="predicted"/>
<sequence length="182" mass="20832">MRLTETRGLRLHMYRDISNIVANMRRPGAAHSVAWKHHKREIQLGFRLICKSIWFSWETQLNLSFMLFFNRMCCIKATSCFSRYDLRDISATECAAPGNNSPCFVRTKRNQSWFIRNAVLMRLLKILRQPTTGFALLGAHQVGASKKMGDSAGFQVSLSQNKIDLQISVFLEKQSNLGSSRT</sequence>
<gene>
    <name evidence="1" type="ORF">CSKR_101165</name>
</gene>
<reference evidence="1 2" key="1">
    <citation type="journal article" date="2018" name="Biotechnol. Adv.">
        <title>Improved genomic resources and new bioinformatic workflow for the carcinogenic parasite Clonorchis sinensis: Biotechnological implications.</title>
        <authorList>
            <person name="Wang D."/>
            <person name="Korhonen P.K."/>
            <person name="Gasser R.B."/>
            <person name="Young N.D."/>
        </authorList>
    </citation>
    <scope>NUCLEOTIDE SEQUENCE [LARGE SCALE GENOMIC DNA]</scope>
    <source>
        <strain evidence="1">Cs-k2</strain>
    </source>
</reference>
<accession>A0A419Q8S3</accession>
<dbReference type="AlphaFoldDB" id="A0A419Q8S3"/>
<dbReference type="EMBL" id="NIRI02000042">
    <property type="protein sequence ID" value="KAG5449391.1"/>
    <property type="molecule type" value="Genomic_DNA"/>
</dbReference>
<organism evidence="1 2">
    <name type="scientific">Clonorchis sinensis</name>
    <name type="common">Chinese liver fluke</name>
    <dbReference type="NCBI Taxonomy" id="79923"/>
    <lineage>
        <taxon>Eukaryota</taxon>
        <taxon>Metazoa</taxon>
        <taxon>Spiralia</taxon>
        <taxon>Lophotrochozoa</taxon>
        <taxon>Platyhelminthes</taxon>
        <taxon>Trematoda</taxon>
        <taxon>Digenea</taxon>
        <taxon>Opisthorchiida</taxon>
        <taxon>Opisthorchiata</taxon>
        <taxon>Opisthorchiidae</taxon>
        <taxon>Clonorchis</taxon>
    </lineage>
</organism>
<protein>
    <submittedName>
        <fullName evidence="1">Uncharacterized protein</fullName>
    </submittedName>
</protein>
<evidence type="ECO:0000313" key="1">
    <source>
        <dbReference type="EMBL" id="KAG5449391.1"/>
    </source>
</evidence>
<dbReference type="InParanoid" id="A0A419Q8S3"/>
<name>A0A419Q8S3_CLOSI</name>
<evidence type="ECO:0000313" key="2">
    <source>
        <dbReference type="Proteomes" id="UP000286415"/>
    </source>
</evidence>
<keyword evidence="2" id="KW-1185">Reference proteome</keyword>
<dbReference type="Proteomes" id="UP000286415">
    <property type="component" value="Unassembled WGS sequence"/>
</dbReference>